<comment type="function">
    <text evidence="2">Putative odorant or sperm cell receptor.</text>
</comment>
<keyword evidence="16" id="KW-1185">Reference proteome</keyword>
<dbReference type="Pfam" id="PF13853">
    <property type="entry name" value="7tm_4"/>
    <property type="match status" value="1"/>
</dbReference>
<evidence type="ECO:0000256" key="10">
    <source>
        <dbReference type="ARBA" id="ARBA00023136"/>
    </source>
</evidence>
<evidence type="ECO:0000256" key="7">
    <source>
        <dbReference type="ARBA" id="ARBA00022725"/>
    </source>
</evidence>
<evidence type="ECO:0000256" key="8">
    <source>
        <dbReference type="ARBA" id="ARBA00022989"/>
    </source>
</evidence>
<keyword evidence="5" id="KW-0716">Sensory transduction</keyword>
<dbReference type="GeneID" id="110583658"/>
<dbReference type="InterPro" id="IPR000725">
    <property type="entry name" value="Olfact_rcpt"/>
</dbReference>
<dbReference type="PANTHER" id="PTHR26453">
    <property type="entry name" value="OLFACTORY RECEPTOR"/>
    <property type="match status" value="1"/>
</dbReference>
<dbReference type="PRINTS" id="PR00237">
    <property type="entry name" value="GPCRRHODOPSN"/>
</dbReference>
<keyword evidence="10 14" id="KW-0472">Membrane</keyword>
<organism evidence="16 17">
    <name type="scientific">Neomonachus schauinslandi</name>
    <name type="common">Hawaiian monk seal</name>
    <name type="synonym">Monachus schauinslandi</name>
    <dbReference type="NCBI Taxonomy" id="29088"/>
    <lineage>
        <taxon>Eukaryota</taxon>
        <taxon>Metazoa</taxon>
        <taxon>Chordata</taxon>
        <taxon>Craniata</taxon>
        <taxon>Vertebrata</taxon>
        <taxon>Euteleostomi</taxon>
        <taxon>Mammalia</taxon>
        <taxon>Eutheria</taxon>
        <taxon>Laurasiatheria</taxon>
        <taxon>Carnivora</taxon>
        <taxon>Caniformia</taxon>
        <taxon>Pinnipedia</taxon>
        <taxon>Phocidae</taxon>
        <taxon>Monachinae</taxon>
        <taxon>Monachini</taxon>
        <taxon>Neomonachus</taxon>
    </lineage>
</organism>
<dbReference type="InterPro" id="IPR017452">
    <property type="entry name" value="GPCR_Rhodpsn_7TM"/>
</dbReference>
<keyword evidence="12" id="KW-0675">Receptor</keyword>
<keyword evidence="4" id="KW-1003">Cell membrane</keyword>
<accession>A0A8M1MS93</accession>
<dbReference type="PROSITE" id="PS50262">
    <property type="entry name" value="G_PROTEIN_RECEP_F1_2"/>
    <property type="match status" value="1"/>
</dbReference>
<feature type="transmembrane region" description="Helical" evidence="14">
    <location>
        <begin position="96"/>
        <end position="114"/>
    </location>
</feature>
<evidence type="ECO:0000259" key="15">
    <source>
        <dbReference type="PROSITE" id="PS50262"/>
    </source>
</evidence>
<feature type="domain" description="G-protein coupled receptors family 1 profile" evidence="15">
    <location>
        <begin position="35"/>
        <end position="285"/>
    </location>
</feature>
<keyword evidence="6 14" id="KW-0812">Transmembrane</keyword>
<dbReference type="KEGG" id="nsu:110583658"/>
<evidence type="ECO:0000256" key="11">
    <source>
        <dbReference type="ARBA" id="ARBA00023157"/>
    </source>
</evidence>
<feature type="transmembrane region" description="Helical" evidence="14">
    <location>
        <begin position="20"/>
        <end position="41"/>
    </location>
</feature>
<dbReference type="GO" id="GO:0004984">
    <property type="term" value="F:olfactory receptor activity"/>
    <property type="evidence" value="ECO:0007669"/>
    <property type="project" value="InterPro"/>
</dbReference>
<evidence type="ECO:0000256" key="4">
    <source>
        <dbReference type="ARBA" id="ARBA00022475"/>
    </source>
</evidence>
<feature type="transmembrane region" description="Helical" evidence="14">
    <location>
        <begin position="267"/>
        <end position="287"/>
    </location>
</feature>
<evidence type="ECO:0000256" key="13">
    <source>
        <dbReference type="ARBA" id="ARBA00023224"/>
    </source>
</evidence>
<evidence type="ECO:0000313" key="16">
    <source>
        <dbReference type="Proteomes" id="UP000248481"/>
    </source>
</evidence>
<evidence type="ECO:0000256" key="9">
    <source>
        <dbReference type="ARBA" id="ARBA00023040"/>
    </source>
</evidence>
<dbReference type="SUPFAM" id="SSF81321">
    <property type="entry name" value="Family A G protein-coupled receptor-like"/>
    <property type="match status" value="1"/>
</dbReference>
<evidence type="ECO:0000313" key="17">
    <source>
        <dbReference type="RefSeq" id="XP_044773569.1"/>
    </source>
</evidence>
<evidence type="ECO:0000256" key="2">
    <source>
        <dbReference type="ARBA" id="ARBA00003929"/>
    </source>
</evidence>
<dbReference type="Proteomes" id="UP000248481">
    <property type="component" value="Chromosome 1"/>
</dbReference>
<evidence type="ECO:0000256" key="14">
    <source>
        <dbReference type="SAM" id="Phobius"/>
    </source>
</evidence>
<dbReference type="CDD" id="cd15225">
    <property type="entry name" value="7tmA_OR10A-like"/>
    <property type="match status" value="1"/>
</dbReference>
<dbReference type="InterPro" id="IPR000276">
    <property type="entry name" value="GPCR_Rhodpsn"/>
</dbReference>
<dbReference type="RefSeq" id="XP_044773569.1">
    <property type="nucleotide sequence ID" value="XM_044917634.1"/>
</dbReference>
<reference evidence="17" key="1">
    <citation type="submission" date="2025-08" db="UniProtKB">
        <authorList>
            <consortium name="RefSeq"/>
        </authorList>
    </citation>
    <scope>IDENTIFICATION</scope>
    <source>
        <tissue evidence="17">Blood</tissue>
    </source>
</reference>
<evidence type="ECO:0000256" key="6">
    <source>
        <dbReference type="ARBA" id="ARBA00022692"/>
    </source>
</evidence>
<proteinExistence type="predicted"/>
<keyword evidence="8 14" id="KW-1133">Transmembrane helix</keyword>
<sequence length="309" mass="34623">MVSEFILVGFSNFPQHLLPIFFLLFLLMYLFTLLGNLLIMATVRSQRSLHTPMYLFLCALSISEILYTLTITPRLLTDLLSTCHSITFVACASQMFFSFTFGFTHSFLLTVMGYDRYVAISHPLWYNVLMSTRTCAHLVSWSWAGGSIMGMMVTLIVFHLTFCGSNEIHHFGCHVLSLLKLACGKETSSVTLGVILVCVTALMGCLFLIILSYVFIVAAILRIPSAEGRHKTFSTCVSHLTVVIVHYGFASIIYLKPKGPHSTDSNTLMATTYTVFTPFLSPIIFSLRNKELKNAIKKSFQRKFSPLSS</sequence>
<keyword evidence="7" id="KW-0552">Olfaction</keyword>
<name>A0A8M1MS93_NEOSC</name>
<feature type="transmembrane region" description="Helical" evidence="14">
    <location>
        <begin position="135"/>
        <end position="158"/>
    </location>
</feature>
<comment type="function">
    <text evidence="1">Odorant receptor.</text>
</comment>
<gene>
    <name evidence="17" type="primary">LOC110583658</name>
</gene>
<comment type="subcellular location">
    <subcellularLocation>
        <location evidence="3">Cell membrane</location>
        <topology evidence="3">Multi-pass membrane protein</topology>
    </subcellularLocation>
</comment>
<evidence type="ECO:0000256" key="1">
    <source>
        <dbReference type="ARBA" id="ARBA00002936"/>
    </source>
</evidence>
<evidence type="ECO:0000256" key="12">
    <source>
        <dbReference type="ARBA" id="ARBA00023170"/>
    </source>
</evidence>
<dbReference type="FunFam" id="1.20.1070.10:FF:000110">
    <property type="entry name" value="olfactory receptor 10H1-like"/>
    <property type="match status" value="1"/>
</dbReference>
<dbReference type="AlphaFoldDB" id="A0A8M1MS93"/>
<protein>
    <submittedName>
        <fullName evidence="17">Olfactory receptor 10H4-like</fullName>
    </submittedName>
</protein>
<keyword evidence="9" id="KW-0297">G-protein coupled receptor</keyword>
<dbReference type="GO" id="GO:0005886">
    <property type="term" value="C:plasma membrane"/>
    <property type="evidence" value="ECO:0007669"/>
    <property type="project" value="UniProtKB-SubCell"/>
</dbReference>
<feature type="transmembrane region" description="Helical" evidence="14">
    <location>
        <begin position="194"/>
        <end position="221"/>
    </location>
</feature>
<keyword evidence="11" id="KW-1015">Disulfide bond</keyword>
<dbReference type="Gene3D" id="1.20.1070.10">
    <property type="entry name" value="Rhodopsin 7-helix transmembrane proteins"/>
    <property type="match status" value="1"/>
</dbReference>
<feature type="transmembrane region" description="Helical" evidence="14">
    <location>
        <begin position="53"/>
        <end position="76"/>
    </location>
</feature>
<keyword evidence="13" id="KW-0807">Transducer</keyword>
<feature type="transmembrane region" description="Helical" evidence="14">
    <location>
        <begin position="233"/>
        <end position="255"/>
    </location>
</feature>
<dbReference type="GO" id="GO:0004930">
    <property type="term" value="F:G protein-coupled receptor activity"/>
    <property type="evidence" value="ECO:0007669"/>
    <property type="project" value="UniProtKB-KW"/>
</dbReference>
<evidence type="ECO:0000256" key="3">
    <source>
        <dbReference type="ARBA" id="ARBA00004651"/>
    </source>
</evidence>
<evidence type="ECO:0000256" key="5">
    <source>
        <dbReference type="ARBA" id="ARBA00022606"/>
    </source>
</evidence>
<dbReference type="PRINTS" id="PR00245">
    <property type="entry name" value="OLFACTORYR"/>
</dbReference>